<dbReference type="InterPro" id="IPR011989">
    <property type="entry name" value="ARM-like"/>
</dbReference>
<sequence length="457" mass="52268">MREVKVYVAKRCKLACCQEYAWPHEWARRRRFCISKAYYMRLTDVTTREQDAILRWADLVASQEWREGNWGERGVLFMSDVSKFRTQRVAWSIMEEHLAVLAYSQKKELVFLAARICIEALAKNKAMYTHSQQYWGFARILTDLLRSPHDQVTEGLLLALQLYLRTLKIFHSCFSHKCSEYASAGLFPVLLDALEKRTPSVQAVAANILLLMAMHAPYISLISNMGGVNILLKLTNTDHPLLKARVFACLEIMAKREPVSERLVQEGVLPLVVRGLETSSPPGLQLSCLFILNSVCRERRTLTKALAVDNYSIAKSCMRILTDWTLHISGALRSNRTQSLSVLHIQNWCTIPRQNLVLLCKLCVDELACRQLVKRGLVLKLRGVWFTWEMDRELVMEALTVISRWPRAADKICLDGFLPIMSEAIQAKESVEQVLEIMLNLGSRHLSVSDIYHTVTS</sequence>
<organism evidence="1 2">
    <name type="scientific">Elysia marginata</name>
    <dbReference type="NCBI Taxonomy" id="1093978"/>
    <lineage>
        <taxon>Eukaryota</taxon>
        <taxon>Metazoa</taxon>
        <taxon>Spiralia</taxon>
        <taxon>Lophotrochozoa</taxon>
        <taxon>Mollusca</taxon>
        <taxon>Gastropoda</taxon>
        <taxon>Heterobranchia</taxon>
        <taxon>Euthyneura</taxon>
        <taxon>Panpulmonata</taxon>
        <taxon>Sacoglossa</taxon>
        <taxon>Placobranchoidea</taxon>
        <taxon>Plakobranchidae</taxon>
        <taxon>Elysia</taxon>
    </lineage>
</organism>
<comment type="caution">
    <text evidence="1">The sequence shown here is derived from an EMBL/GenBank/DDBJ whole genome shotgun (WGS) entry which is preliminary data.</text>
</comment>
<dbReference type="AlphaFoldDB" id="A0AAV4FLS2"/>
<keyword evidence="2" id="KW-1185">Reference proteome</keyword>
<accession>A0AAV4FLS2</accession>
<evidence type="ECO:0000313" key="1">
    <source>
        <dbReference type="EMBL" id="GFR73311.1"/>
    </source>
</evidence>
<evidence type="ECO:0008006" key="3">
    <source>
        <dbReference type="Google" id="ProtNLM"/>
    </source>
</evidence>
<proteinExistence type="predicted"/>
<protein>
    <recommendedName>
        <fullName evidence="3">Armadillo repeat-containing domain-containing protein</fullName>
    </recommendedName>
</protein>
<dbReference type="SUPFAM" id="SSF48371">
    <property type="entry name" value="ARM repeat"/>
    <property type="match status" value="1"/>
</dbReference>
<dbReference type="EMBL" id="BMAT01011473">
    <property type="protein sequence ID" value="GFR73311.1"/>
    <property type="molecule type" value="Genomic_DNA"/>
</dbReference>
<evidence type="ECO:0000313" key="2">
    <source>
        <dbReference type="Proteomes" id="UP000762676"/>
    </source>
</evidence>
<gene>
    <name evidence="1" type="ORF">ElyMa_005727000</name>
</gene>
<dbReference type="Gene3D" id="1.25.10.10">
    <property type="entry name" value="Leucine-rich Repeat Variant"/>
    <property type="match status" value="1"/>
</dbReference>
<reference evidence="1 2" key="1">
    <citation type="journal article" date="2021" name="Elife">
        <title>Chloroplast acquisition without the gene transfer in kleptoplastic sea slugs, Plakobranchus ocellatus.</title>
        <authorList>
            <person name="Maeda T."/>
            <person name="Takahashi S."/>
            <person name="Yoshida T."/>
            <person name="Shimamura S."/>
            <person name="Takaki Y."/>
            <person name="Nagai Y."/>
            <person name="Toyoda A."/>
            <person name="Suzuki Y."/>
            <person name="Arimoto A."/>
            <person name="Ishii H."/>
            <person name="Satoh N."/>
            <person name="Nishiyama T."/>
            <person name="Hasebe M."/>
            <person name="Maruyama T."/>
            <person name="Minagawa J."/>
            <person name="Obokata J."/>
            <person name="Shigenobu S."/>
        </authorList>
    </citation>
    <scope>NUCLEOTIDE SEQUENCE [LARGE SCALE GENOMIC DNA]</scope>
</reference>
<name>A0AAV4FLS2_9GAST</name>
<dbReference type="InterPro" id="IPR016024">
    <property type="entry name" value="ARM-type_fold"/>
</dbReference>
<dbReference type="Proteomes" id="UP000762676">
    <property type="component" value="Unassembled WGS sequence"/>
</dbReference>